<feature type="region of interest" description="Disordered" evidence="11">
    <location>
        <begin position="287"/>
        <end position="421"/>
    </location>
</feature>
<feature type="compositionally biased region" description="Basic and acidic residues" evidence="11">
    <location>
        <begin position="522"/>
        <end position="545"/>
    </location>
</feature>
<keyword evidence="3" id="KW-0813">Transport</keyword>
<feature type="compositionally biased region" description="Basic and acidic residues" evidence="11">
    <location>
        <begin position="562"/>
        <end position="579"/>
    </location>
</feature>
<feature type="compositionally biased region" description="Basic and acidic residues" evidence="11">
    <location>
        <begin position="635"/>
        <end position="650"/>
    </location>
</feature>
<dbReference type="GeneID" id="108046170"/>
<dbReference type="EnsemblMetazoa" id="XM_017125746.1">
    <property type="protein sequence ID" value="XP_016981235.1"/>
    <property type="gene ID" value="LOC108046170"/>
</dbReference>
<evidence type="ECO:0000256" key="7">
    <source>
        <dbReference type="ARBA" id="ARBA00023065"/>
    </source>
</evidence>
<evidence type="ECO:0000313" key="13">
    <source>
        <dbReference type="Proteomes" id="UP001652680"/>
    </source>
</evidence>
<evidence type="ECO:0000256" key="4">
    <source>
        <dbReference type="ARBA" id="ARBA00022547"/>
    </source>
</evidence>
<dbReference type="AlphaFoldDB" id="A0A6P4EST7"/>
<dbReference type="PANTHER" id="PTHR12700">
    <property type="entry name" value="ATP SYNTHASE SUBUNIT D, MITOCHONDRIAL"/>
    <property type="match status" value="1"/>
</dbReference>
<feature type="compositionally biased region" description="Basic and acidic residues" evidence="11">
    <location>
        <begin position="440"/>
        <end position="476"/>
    </location>
</feature>
<dbReference type="Pfam" id="PF05873">
    <property type="entry name" value="Mt_ATP-synt_D"/>
    <property type="match status" value="1"/>
</dbReference>
<keyword evidence="6" id="KW-0999">Mitochondrion inner membrane</keyword>
<dbReference type="Gene3D" id="6.10.280.70">
    <property type="match status" value="1"/>
</dbReference>
<evidence type="ECO:0000256" key="11">
    <source>
        <dbReference type="SAM" id="MobiDB-lite"/>
    </source>
</evidence>
<reference evidence="14" key="2">
    <citation type="submission" date="2025-04" db="UniProtKB">
        <authorList>
            <consortium name="RefSeq"/>
        </authorList>
    </citation>
    <scope>IDENTIFICATION</scope>
</reference>
<dbReference type="GO" id="GO:0005743">
    <property type="term" value="C:mitochondrial inner membrane"/>
    <property type="evidence" value="ECO:0007669"/>
    <property type="project" value="UniProtKB-SubCell"/>
</dbReference>
<name>A0A6P4EST7_DRORH</name>
<dbReference type="Proteomes" id="UP001652680">
    <property type="component" value="Unassembled WGS sequence"/>
</dbReference>
<evidence type="ECO:0000256" key="1">
    <source>
        <dbReference type="ARBA" id="ARBA00004273"/>
    </source>
</evidence>
<keyword evidence="10" id="KW-0175">Coiled coil</keyword>
<feature type="compositionally biased region" description="Basic and acidic residues" evidence="11">
    <location>
        <begin position="485"/>
        <end position="494"/>
    </location>
</feature>
<reference evidence="13" key="1">
    <citation type="journal article" date="2021" name="Elife">
        <title>Highly contiguous assemblies of 101 drosophilid genomes.</title>
        <authorList>
            <person name="Kim B.Y."/>
            <person name="Wang J.R."/>
            <person name="Miller D.E."/>
            <person name="Barmina O."/>
            <person name="Delaney E."/>
            <person name="Thompson A."/>
            <person name="Comeault A.A."/>
            <person name="Peede D."/>
            <person name="D'Agostino E.R."/>
            <person name="Pelaez J."/>
            <person name="Aguilar J.M."/>
            <person name="Haji D."/>
            <person name="Matsunaga T."/>
            <person name="Armstrong E.E."/>
            <person name="Zych M."/>
            <person name="Ogawa Y."/>
            <person name="Stamenkovic-Radak M."/>
            <person name="Jelic M."/>
            <person name="Veselinovic M.S."/>
            <person name="Tanaskovic M."/>
            <person name="Eric P."/>
            <person name="Gao J.J."/>
            <person name="Katoh T.K."/>
            <person name="Toda M.J."/>
            <person name="Watabe H."/>
            <person name="Watada M."/>
            <person name="Davis J.S."/>
            <person name="Moyle L.C."/>
            <person name="Manoli G."/>
            <person name="Bertolini E."/>
            <person name="Kostal V."/>
            <person name="Hawley R.S."/>
            <person name="Takahashi A."/>
            <person name="Jones C.D."/>
            <person name="Price D.K."/>
            <person name="Whiteman N."/>
            <person name="Kopp A."/>
            <person name="Matute D.R."/>
            <person name="Petrov D.A."/>
        </authorList>
    </citation>
    <scope>NUCLEOTIDE SEQUENCE [LARGE SCALE GENOMIC DNA]</scope>
</reference>
<organism evidence="14">
    <name type="scientific">Drosophila rhopaloa</name>
    <name type="common">Fruit fly</name>
    <dbReference type="NCBI Taxonomy" id="1041015"/>
    <lineage>
        <taxon>Eukaryota</taxon>
        <taxon>Metazoa</taxon>
        <taxon>Ecdysozoa</taxon>
        <taxon>Arthropoda</taxon>
        <taxon>Hexapoda</taxon>
        <taxon>Insecta</taxon>
        <taxon>Pterygota</taxon>
        <taxon>Neoptera</taxon>
        <taxon>Endopterygota</taxon>
        <taxon>Diptera</taxon>
        <taxon>Brachycera</taxon>
        <taxon>Muscomorpha</taxon>
        <taxon>Ephydroidea</taxon>
        <taxon>Drosophilidae</taxon>
        <taxon>Drosophila</taxon>
        <taxon>Sophophora</taxon>
    </lineage>
</organism>
<feature type="compositionally biased region" description="Basic and acidic residues" evidence="11">
    <location>
        <begin position="357"/>
        <end position="395"/>
    </location>
</feature>
<sequence length="772" mass="86322">MWEKLVNCMKGNGGAQKKSCQVIQLADLVKQVPPNQMKMFQMFSKKHEEYKDRVRKYPESMPTIDWDYYRQNVREEFVDWVKGYETKYDKMHSLFENRHAMVDHKRYFDQVDAEAEEVKKEISAYKAASNERIKKLSEQMEFAKGMHPYNNMTMEEFCFARPHLAPDFINKPTFWPHTPEEQTPGPSDPAAAAALHEDHEPEPPKKPTPSLDKPPEKGSGDGKTATAVATKKPAEPVVDTTQLAEKASGLAKDLVAKAIVLFNTLKEKLSGLAKNVQKKAEAAKAARAEAAGKSKTETETSTSTATPTKSLDSIRERESGSNICNQTIIRSEEGEANPEVKARHANLSIEAEPCDAQEERAREIARTLERKRQLQEAEEWGGRKKDPCKPKPDPCKEEEDVYEPDPCKQKEEEDVCEPDPCKLGEVCEPDPCKPDPCKTDLCKPDPCKPDPCKPDPCKPKYEDVCKPDPCKPKDEETICEDEEDPCKKKPKDENDWGSDMESESGSESSKEQEQIFINIAECSKELARKEEKKSGEPGKPKEKASLTETVEGTGQKPIIGLHHSESKDAKKDQKGKIEGASEVGPVYTDPKQIVELLEKDKEAKELKEREESAKIQEAKKPADGKPVTIYPKLEISAKPKPEHTDDIKESPKDMAKQVFNMATGAASLLTEAANTLEDLKKKKEERLEALEQAYTSAQRQAQGALAEASKAVEAANKLAQRAAEQTGEISSRDQEALDMAEKHAILAKMLASRAVALKDEIARVLNDLKKKQ</sequence>
<proteinExistence type="inferred from homology"/>
<comment type="similarity">
    <text evidence="2">Belongs to the ATPase d subunit family.</text>
</comment>
<evidence type="ECO:0000313" key="14">
    <source>
        <dbReference type="RefSeq" id="XP_016981235.1"/>
    </source>
</evidence>
<reference evidence="12" key="3">
    <citation type="submission" date="2025-05" db="UniProtKB">
        <authorList>
            <consortium name="EnsemblMetazoa"/>
        </authorList>
    </citation>
    <scope>IDENTIFICATION</scope>
</reference>
<dbReference type="InterPro" id="IPR036228">
    <property type="entry name" value="ATP_synth_F0_dsu_sf_mt"/>
</dbReference>
<evidence type="ECO:0000256" key="5">
    <source>
        <dbReference type="ARBA" id="ARBA00022781"/>
    </source>
</evidence>
<feature type="region of interest" description="Disordered" evidence="11">
    <location>
        <begin position="171"/>
        <end position="234"/>
    </location>
</feature>
<keyword evidence="4" id="KW-0138">CF(0)</keyword>
<feature type="compositionally biased region" description="Basic and acidic residues" evidence="11">
    <location>
        <begin position="195"/>
        <end position="205"/>
    </location>
</feature>
<feature type="compositionally biased region" description="Basic and acidic residues" evidence="11">
    <location>
        <begin position="605"/>
        <end position="623"/>
    </location>
</feature>
<evidence type="ECO:0000256" key="9">
    <source>
        <dbReference type="ARBA" id="ARBA00023136"/>
    </source>
</evidence>
<dbReference type="GO" id="GO:0045259">
    <property type="term" value="C:proton-transporting ATP synthase complex"/>
    <property type="evidence" value="ECO:0007669"/>
    <property type="project" value="UniProtKB-KW"/>
</dbReference>
<accession>A0A6P4EST7</accession>
<keyword evidence="5" id="KW-0375">Hydrogen ion transport</keyword>
<feature type="region of interest" description="Disordered" evidence="11">
    <location>
        <begin position="605"/>
        <end position="650"/>
    </location>
</feature>
<feature type="compositionally biased region" description="Basic and acidic residues" evidence="11">
    <location>
        <begin position="330"/>
        <end position="342"/>
    </location>
</feature>
<feature type="compositionally biased region" description="Polar residues" evidence="11">
    <location>
        <begin position="320"/>
        <end position="329"/>
    </location>
</feature>
<dbReference type="InterPro" id="IPR008689">
    <property type="entry name" value="ATP_synth_F0_dsu_mt"/>
</dbReference>
<evidence type="ECO:0000256" key="10">
    <source>
        <dbReference type="SAM" id="Coils"/>
    </source>
</evidence>
<comment type="subcellular location">
    <subcellularLocation>
        <location evidence="1">Mitochondrion inner membrane</location>
    </subcellularLocation>
</comment>
<keyword evidence="7" id="KW-0406">Ion transport</keyword>
<feature type="region of interest" description="Disordered" evidence="11">
    <location>
        <begin position="440"/>
        <end position="585"/>
    </location>
</feature>
<evidence type="ECO:0000256" key="8">
    <source>
        <dbReference type="ARBA" id="ARBA00023128"/>
    </source>
</evidence>
<dbReference type="GO" id="GO:0015986">
    <property type="term" value="P:proton motive force-driven ATP synthesis"/>
    <property type="evidence" value="ECO:0007669"/>
    <property type="project" value="InterPro"/>
</dbReference>
<feature type="coiled-coil region" evidence="10">
    <location>
        <begin position="108"/>
        <end position="146"/>
    </location>
</feature>
<dbReference type="RefSeq" id="XP_016981235.1">
    <property type="nucleotide sequence ID" value="XM_017125746.1"/>
</dbReference>
<feature type="compositionally biased region" description="Low complexity" evidence="11">
    <location>
        <begin position="299"/>
        <end position="310"/>
    </location>
</feature>
<feature type="coiled-coil region" evidence="10">
    <location>
        <begin position="665"/>
        <end position="725"/>
    </location>
</feature>
<feature type="compositionally biased region" description="Acidic residues" evidence="11">
    <location>
        <begin position="495"/>
        <end position="504"/>
    </location>
</feature>
<evidence type="ECO:0000256" key="6">
    <source>
        <dbReference type="ARBA" id="ARBA00022792"/>
    </source>
</evidence>
<evidence type="ECO:0000256" key="2">
    <source>
        <dbReference type="ARBA" id="ARBA00006842"/>
    </source>
</evidence>
<feature type="compositionally biased region" description="Basic and acidic residues" evidence="11">
    <location>
        <begin position="287"/>
        <end position="298"/>
    </location>
</feature>
<gene>
    <name evidence="14" type="primary">LOC108046170</name>
    <name evidence="12" type="synonym">108046170</name>
</gene>
<keyword evidence="13" id="KW-1185">Reference proteome</keyword>
<dbReference type="OrthoDB" id="35799at2759"/>
<evidence type="ECO:0000313" key="12">
    <source>
        <dbReference type="EnsemblMetazoa" id="XP_016981235.1"/>
    </source>
</evidence>
<keyword evidence="9" id="KW-0472">Membrane</keyword>
<protein>
    <submittedName>
        <fullName evidence="14">Proteoglycan 4 isoform X1</fullName>
    </submittedName>
</protein>
<evidence type="ECO:0000256" key="3">
    <source>
        <dbReference type="ARBA" id="ARBA00022448"/>
    </source>
</evidence>
<keyword evidence="8" id="KW-0496">Mitochondrion</keyword>
<dbReference type="GO" id="GO:0015078">
    <property type="term" value="F:proton transmembrane transporter activity"/>
    <property type="evidence" value="ECO:0007669"/>
    <property type="project" value="InterPro"/>
</dbReference>
<dbReference type="SUPFAM" id="SSF161065">
    <property type="entry name" value="ATP synthase D chain-like"/>
    <property type="match status" value="1"/>
</dbReference>